<evidence type="ECO:0000256" key="2">
    <source>
        <dbReference type="ARBA" id="ARBA00005025"/>
    </source>
</evidence>
<evidence type="ECO:0000256" key="11">
    <source>
        <dbReference type="ARBA" id="ARBA00023052"/>
    </source>
</evidence>
<evidence type="ECO:0000256" key="6">
    <source>
        <dbReference type="ARBA" id="ARBA00022630"/>
    </source>
</evidence>
<dbReference type="InterPro" id="IPR012000">
    <property type="entry name" value="Thiamin_PyroP_enz_cen_dom"/>
</dbReference>
<dbReference type="InterPro" id="IPR039368">
    <property type="entry name" value="AHAS_TPP"/>
</dbReference>
<dbReference type="FunFam" id="3.40.50.1220:FF:000008">
    <property type="entry name" value="Acetolactate synthase"/>
    <property type="match status" value="1"/>
</dbReference>
<evidence type="ECO:0000256" key="14">
    <source>
        <dbReference type="RuleBase" id="RU003591"/>
    </source>
</evidence>
<dbReference type="CDD" id="cd02015">
    <property type="entry name" value="TPP_AHAS"/>
    <property type="match status" value="1"/>
</dbReference>
<gene>
    <name evidence="18" type="primary">ilvB</name>
    <name evidence="18" type="ORF">I6N95_20715</name>
</gene>
<evidence type="ECO:0000259" key="15">
    <source>
        <dbReference type="Pfam" id="PF00205"/>
    </source>
</evidence>
<keyword evidence="10 14" id="KW-0460">Magnesium</keyword>
<dbReference type="FunFam" id="3.40.50.970:FF:000007">
    <property type="entry name" value="Acetolactate synthase"/>
    <property type="match status" value="1"/>
</dbReference>
<evidence type="ECO:0000259" key="17">
    <source>
        <dbReference type="Pfam" id="PF02776"/>
    </source>
</evidence>
<name>A0A940PEP7_9ENTE</name>
<reference evidence="18" key="1">
    <citation type="submission" date="2020-12" db="EMBL/GenBank/DDBJ databases">
        <title>Vagococcus allomyrinae sp. nov. and Enterococcus lavae sp. nov., isolated from the larvae of Allomyrina dichotoma.</title>
        <authorList>
            <person name="Lee S.D."/>
        </authorList>
    </citation>
    <scope>NUCLEOTIDE SEQUENCE</scope>
    <source>
        <strain evidence="18">BWB3-3</strain>
    </source>
</reference>
<evidence type="ECO:0000256" key="7">
    <source>
        <dbReference type="ARBA" id="ARBA00022679"/>
    </source>
</evidence>
<dbReference type="SUPFAM" id="SSF52518">
    <property type="entry name" value="Thiamin diphosphate-binding fold (THDP-binding)"/>
    <property type="match status" value="2"/>
</dbReference>
<comment type="cofactor">
    <cofactor evidence="14">
        <name>thiamine diphosphate</name>
        <dbReference type="ChEBI" id="CHEBI:58937"/>
    </cofactor>
    <text evidence="14">Binds 1 thiamine pyrophosphate per subunit.</text>
</comment>
<comment type="caution">
    <text evidence="18">The sequence shown here is derived from an EMBL/GenBank/DDBJ whole genome shotgun (WGS) entry which is preliminary data.</text>
</comment>
<dbReference type="GO" id="GO:0000287">
    <property type="term" value="F:magnesium ion binding"/>
    <property type="evidence" value="ECO:0007669"/>
    <property type="project" value="UniProtKB-UniRule"/>
</dbReference>
<dbReference type="InterPro" id="IPR011766">
    <property type="entry name" value="TPP_enzyme_TPP-bd"/>
</dbReference>
<evidence type="ECO:0000256" key="3">
    <source>
        <dbReference type="ARBA" id="ARBA00007812"/>
    </source>
</evidence>
<keyword evidence="12 14" id="KW-0100">Branched-chain amino acid biosynthesis</keyword>
<keyword evidence="8 14" id="KW-0479">Metal-binding</keyword>
<evidence type="ECO:0000313" key="19">
    <source>
        <dbReference type="Proteomes" id="UP000674938"/>
    </source>
</evidence>
<keyword evidence="19" id="KW-1185">Reference proteome</keyword>
<feature type="domain" description="Thiamine pyrophosphate enzyme central" evidence="15">
    <location>
        <begin position="198"/>
        <end position="331"/>
    </location>
</feature>
<accession>A0A940PEP7</accession>
<dbReference type="InterPro" id="IPR029035">
    <property type="entry name" value="DHS-like_NAD/FAD-binding_dom"/>
</dbReference>
<feature type="domain" description="Thiamine pyrophosphate enzyme N-terminal TPP-binding" evidence="17">
    <location>
        <begin position="10"/>
        <end position="123"/>
    </location>
</feature>
<dbReference type="PROSITE" id="PS00187">
    <property type="entry name" value="TPP_ENZYMES"/>
    <property type="match status" value="1"/>
</dbReference>
<evidence type="ECO:0000256" key="10">
    <source>
        <dbReference type="ARBA" id="ARBA00022842"/>
    </source>
</evidence>
<dbReference type="PANTHER" id="PTHR18968:SF13">
    <property type="entry name" value="ACETOLACTATE SYNTHASE CATALYTIC SUBUNIT, MITOCHONDRIAL"/>
    <property type="match status" value="1"/>
</dbReference>
<comment type="similarity">
    <text evidence="3 14">Belongs to the TPP enzyme family.</text>
</comment>
<dbReference type="GO" id="GO:0030976">
    <property type="term" value="F:thiamine pyrophosphate binding"/>
    <property type="evidence" value="ECO:0007669"/>
    <property type="project" value="UniProtKB-UniRule"/>
</dbReference>
<evidence type="ECO:0000256" key="9">
    <source>
        <dbReference type="ARBA" id="ARBA00022827"/>
    </source>
</evidence>
<comment type="pathway">
    <text evidence="1 14">Amino-acid biosynthesis; L-isoleucine biosynthesis; L-isoleucine from 2-oxobutanoate: step 1/4.</text>
</comment>
<dbReference type="Proteomes" id="UP000674938">
    <property type="component" value="Unassembled WGS sequence"/>
</dbReference>
<dbReference type="EMBL" id="JAEEGA010000016">
    <property type="protein sequence ID" value="MBP1043450.1"/>
    <property type="molecule type" value="Genomic_DNA"/>
</dbReference>
<evidence type="ECO:0000256" key="8">
    <source>
        <dbReference type="ARBA" id="ARBA00022723"/>
    </source>
</evidence>
<evidence type="ECO:0000256" key="13">
    <source>
        <dbReference type="ARBA" id="ARBA00048670"/>
    </source>
</evidence>
<dbReference type="InterPro" id="IPR012846">
    <property type="entry name" value="Acetolactate_synth_lsu"/>
</dbReference>
<dbReference type="Pfam" id="PF02776">
    <property type="entry name" value="TPP_enzyme_N"/>
    <property type="match status" value="1"/>
</dbReference>
<dbReference type="InterPro" id="IPR012001">
    <property type="entry name" value="Thiamin_PyroP_enz_TPP-bd_dom"/>
</dbReference>
<dbReference type="AlphaFoldDB" id="A0A940PEP7"/>
<evidence type="ECO:0000256" key="1">
    <source>
        <dbReference type="ARBA" id="ARBA00004974"/>
    </source>
</evidence>
<comment type="pathway">
    <text evidence="2 14">Amino-acid biosynthesis; L-valine biosynthesis; L-valine from pyruvate: step 1/4.</text>
</comment>
<dbReference type="InterPro" id="IPR045229">
    <property type="entry name" value="TPP_enz"/>
</dbReference>
<comment type="cofactor">
    <cofactor evidence="14">
        <name>Mg(2+)</name>
        <dbReference type="ChEBI" id="CHEBI:18420"/>
    </cofactor>
    <text evidence="14">Binds 1 Mg(2+) ion per subunit.</text>
</comment>
<proteinExistence type="inferred from homology"/>
<dbReference type="GO" id="GO:0003984">
    <property type="term" value="F:acetolactate synthase activity"/>
    <property type="evidence" value="ECO:0007669"/>
    <property type="project" value="UniProtKB-EC"/>
</dbReference>
<dbReference type="Gene3D" id="3.40.50.1220">
    <property type="entry name" value="TPP-binding domain"/>
    <property type="match status" value="1"/>
</dbReference>
<organism evidence="18 19">
    <name type="scientific">Vagococcus allomyrinae</name>
    <dbReference type="NCBI Taxonomy" id="2794353"/>
    <lineage>
        <taxon>Bacteria</taxon>
        <taxon>Bacillati</taxon>
        <taxon>Bacillota</taxon>
        <taxon>Bacilli</taxon>
        <taxon>Lactobacillales</taxon>
        <taxon>Enterococcaceae</taxon>
        <taxon>Vagococcus</taxon>
    </lineage>
</organism>
<dbReference type="GO" id="GO:0009099">
    <property type="term" value="P:L-valine biosynthetic process"/>
    <property type="evidence" value="ECO:0007669"/>
    <property type="project" value="TreeGrafter"/>
</dbReference>
<feature type="domain" description="Thiamine pyrophosphate enzyme TPP-binding" evidence="16">
    <location>
        <begin position="391"/>
        <end position="539"/>
    </location>
</feature>
<dbReference type="FunFam" id="3.40.50.970:FF:000016">
    <property type="entry name" value="Acetolactate synthase"/>
    <property type="match status" value="1"/>
</dbReference>
<keyword evidence="9" id="KW-0274">FAD</keyword>
<dbReference type="NCBIfam" id="TIGR00118">
    <property type="entry name" value="acolac_lg"/>
    <property type="match status" value="1"/>
</dbReference>
<dbReference type="InterPro" id="IPR029061">
    <property type="entry name" value="THDP-binding"/>
</dbReference>
<dbReference type="Pfam" id="PF00205">
    <property type="entry name" value="TPP_enzyme_M"/>
    <property type="match status" value="1"/>
</dbReference>
<dbReference type="PANTHER" id="PTHR18968">
    <property type="entry name" value="THIAMINE PYROPHOSPHATE ENZYMES"/>
    <property type="match status" value="1"/>
</dbReference>
<keyword evidence="7 14" id="KW-0808">Transferase</keyword>
<keyword evidence="6" id="KW-0285">Flavoprotein</keyword>
<comment type="catalytic activity">
    <reaction evidence="13 14">
        <text>2 pyruvate + H(+) = (2S)-2-acetolactate + CO2</text>
        <dbReference type="Rhea" id="RHEA:25249"/>
        <dbReference type="ChEBI" id="CHEBI:15361"/>
        <dbReference type="ChEBI" id="CHEBI:15378"/>
        <dbReference type="ChEBI" id="CHEBI:16526"/>
        <dbReference type="ChEBI" id="CHEBI:58476"/>
        <dbReference type="EC" id="2.2.1.6"/>
    </reaction>
</comment>
<dbReference type="SUPFAM" id="SSF52467">
    <property type="entry name" value="DHS-like NAD/FAD-binding domain"/>
    <property type="match status" value="1"/>
</dbReference>
<dbReference type="Pfam" id="PF02775">
    <property type="entry name" value="TPP_enzyme_C"/>
    <property type="match status" value="1"/>
</dbReference>
<dbReference type="CDD" id="cd07035">
    <property type="entry name" value="TPP_PYR_POX_like"/>
    <property type="match status" value="1"/>
</dbReference>
<protein>
    <recommendedName>
        <fullName evidence="4 14">Acetolactate synthase</fullName>
        <ecNumber evidence="4 14">2.2.1.6</ecNumber>
    </recommendedName>
</protein>
<dbReference type="Gene3D" id="3.40.50.970">
    <property type="match status" value="2"/>
</dbReference>
<evidence type="ECO:0000256" key="12">
    <source>
        <dbReference type="ARBA" id="ARBA00023304"/>
    </source>
</evidence>
<keyword evidence="5 14" id="KW-0028">Amino-acid biosynthesis</keyword>
<dbReference type="GO" id="GO:0005948">
    <property type="term" value="C:acetolactate synthase complex"/>
    <property type="evidence" value="ECO:0007669"/>
    <property type="project" value="TreeGrafter"/>
</dbReference>
<evidence type="ECO:0000313" key="18">
    <source>
        <dbReference type="EMBL" id="MBP1043450.1"/>
    </source>
</evidence>
<keyword evidence="11 14" id="KW-0786">Thiamine pyrophosphate</keyword>
<sequence>MGEKECQLKSGSELLVESLQKQEVELIFGYPGGAVLPLYDTLYKGEIRHILVRHEQGAVHAAEGYAKATGKPGVVVVTSGPGATNVITGIADAMSDSIPLVVFTGQVGMPGIGKDAFQEADVLGITMPITKYNYQVRDVKDIPRVINEAFHIANTGRKGPVVIDLPKDIAAMGTESTYDDAVCLPSYQPTVYPNTLQVTKMLKALEKAKKPIVLIGAGVVHSEAHAEVLTFIERYQLPTLSTLLGLGAVPTEHPLFLGMGGMHGSFAANMAITDCDLLINMGSRFDDRLASLPSEFAPNATIVHIDVDPAEIGKVIETQVPIVGDIKEVLKDALSQSISQPENEEWLKQNMSHKKRHPFRYDRDNREEIKPQRVIEIIGELTDGEAIVVTDVGQHQMWAAQYYPYKNVHQLVTSGGLGTMGYGIPAAIGAKLGCPDREVVLFVGDGGFQMSNQELGILNDYGIDLKVVILNNHSLGMVRQWQESFYEGRRSESVFMSQPDFVKMAEAYHIKGIKLTNPDTLAEDLRALFAVPGPALIDIDISATEHVLPMVPTGKANYQMLGVE</sequence>
<dbReference type="InterPro" id="IPR000399">
    <property type="entry name" value="TPP-bd_CS"/>
</dbReference>
<evidence type="ECO:0000256" key="5">
    <source>
        <dbReference type="ARBA" id="ARBA00022605"/>
    </source>
</evidence>
<dbReference type="GO" id="GO:0050660">
    <property type="term" value="F:flavin adenine dinucleotide binding"/>
    <property type="evidence" value="ECO:0007669"/>
    <property type="project" value="InterPro"/>
</dbReference>
<evidence type="ECO:0000259" key="16">
    <source>
        <dbReference type="Pfam" id="PF02775"/>
    </source>
</evidence>
<dbReference type="GO" id="GO:0009097">
    <property type="term" value="P:isoleucine biosynthetic process"/>
    <property type="evidence" value="ECO:0007669"/>
    <property type="project" value="TreeGrafter"/>
</dbReference>
<evidence type="ECO:0000256" key="4">
    <source>
        <dbReference type="ARBA" id="ARBA00013145"/>
    </source>
</evidence>
<dbReference type="RefSeq" id="WP_209531263.1">
    <property type="nucleotide sequence ID" value="NZ_JAEEGA010000016.1"/>
</dbReference>
<dbReference type="EC" id="2.2.1.6" evidence="4 14"/>